<dbReference type="Proteomes" id="UP000537825">
    <property type="component" value="Unassembled WGS sequence"/>
</dbReference>
<keyword evidence="3" id="KW-1185">Reference proteome</keyword>
<dbReference type="EMBL" id="JAAAPK010000004">
    <property type="protein sequence ID" value="NBC42060.1"/>
    <property type="molecule type" value="Genomic_DNA"/>
</dbReference>
<gene>
    <name evidence="2" type="ORF">GTZ93_19860</name>
</gene>
<accession>A0A7X5BSE2</accession>
<comment type="caution">
    <text evidence="2">The sequence shown here is derived from an EMBL/GenBank/DDBJ whole genome shotgun (WGS) entry which is preliminary data.</text>
</comment>
<evidence type="ECO:0000256" key="1">
    <source>
        <dbReference type="SAM" id="MobiDB-lite"/>
    </source>
</evidence>
<dbReference type="RefSeq" id="WP_161662929.1">
    <property type="nucleotide sequence ID" value="NZ_CBCSLE010000205.1"/>
</dbReference>
<reference evidence="2 3" key="1">
    <citation type="submission" date="2020-01" db="EMBL/GenBank/DDBJ databases">
        <title>The draft genome sequence of Corallococcus exiguus DSM 14696.</title>
        <authorList>
            <person name="Zhang X."/>
            <person name="Zhu H."/>
        </authorList>
    </citation>
    <scope>NUCLEOTIDE SEQUENCE [LARGE SCALE GENOMIC DNA]</scope>
    <source>
        <strain evidence="2 3">DSM 14696</strain>
    </source>
</reference>
<evidence type="ECO:0000313" key="2">
    <source>
        <dbReference type="EMBL" id="NBC42060.1"/>
    </source>
</evidence>
<dbReference type="AlphaFoldDB" id="A0A7X5BSE2"/>
<protein>
    <submittedName>
        <fullName evidence="2">Uncharacterized protein</fullName>
    </submittedName>
</protein>
<proteinExistence type="predicted"/>
<organism evidence="2 3">
    <name type="scientific">Corallococcus exiguus</name>
    <dbReference type="NCBI Taxonomy" id="83462"/>
    <lineage>
        <taxon>Bacteria</taxon>
        <taxon>Pseudomonadati</taxon>
        <taxon>Myxococcota</taxon>
        <taxon>Myxococcia</taxon>
        <taxon>Myxococcales</taxon>
        <taxon>Cystobacterineae</taxon>
        <taxon>Myxococcaceae</taxon>
        <taxon>Corallococcus</taxon>
    </lineage>
</organism>
<feature type="region of interest" description="Disordered" evidence="1">
    <location>
        <begin position="158"/>
        <end position="184"/>
    </location>
</feature>
<sequence length="230" mass="24662">MREHPEDEGLWWGELWDALYHPGSICSGTYAAIPYVVEVALAHPGPVTRRECAVVVGITVLEGPVDVVPEEFRTDFRTAIAHARRLALEELRVATPRLTTHLHLLMALAGLSGWKRLGDQIDGLAADQLETKCPKCGVPLVLLPEDEGMSISAEPNAAFKPGAQRLPVTPAPERTAPSDDGAGPREQLLALSLHAGHSRAATWLRCLGGTASCPACAETFPLEDPGDSSR</sequence>
<name>A0A7X5BSE2_9BACT</name>
<evidence type="ECO:0000313" key="3">
    <source>
        <dbReference type="Proteomes" id="UP000537825"/>
    </source>
</evidence>